<gene>
    <name evidence="1" type="ORF">MRB53_014379</name>
</gene>
<evidence type="ECO:0000313" key="2">
    <source>
        <dbReference type="Proteomes" id="UP001234297"/>
    </source>
</evidence>
<protein>
    <submittedName>
        <fullName evidence="1">Uncharacterized protein</fullName>
    </submittedName>
</protein>
<proteinExistence type="predicted"/>
<reference evidence="1 2" key="1">
    <citation type="journal article" date="2022" name="Hortic Res">
        <title>A haplotype resolved chromosomal level avocado genome allows analysis of novel avocado genes.</title>
        <authorList>
            <person name="Nath O."/>
            <person name="Fletcher S.J."/>
            <person name="Hayward A."/>
            <person name="Shaw L.M."/>
            <person name="Masouleh A.K."/>
            <person name="Furtado A."/>
            <person name="Henry R.J."/>
            <person name="Mitter N."/>
        </authorList>
    </citation>
    <scope>NUCLEOTIDE SEQUENCE [LARGE SCALE GENOMIC DNA]</scope>
    <source>
        <strain evidence="2">cv. Hass</strain>
    </source>
</reference>
<name>A0ACC2KB97_PERAE</name>
<keyword evidence="2" id="KW-1185">Reference proteome</keyword>
<evidence type="ECO:0000313" key="1">
    <source>
        <dbReference type="EMBL" id="KAJ8618193.1"/>
    </source>
</evidence>
<dbReference type="Proteomes" id="UP001234297">
    <property type="component" value="Chromosome 4"/>
</dbReference>
<dbReference type="EMBL" id="CM056812">
    <property type="protein sequence ID" value="KAJ8618193.1"/>
    <property type="molecule type" value="Genomic_DNA"/>
</dbReference>
<accession>A0ACC2KB97</accession>
<comment type="caution">
    <text evidence="1">The sequence shown here is derived from an EMBL/GenBank/DDBJ whole genome shotgun (WGS) entry which is preliminary data.</text>
</comment>
<sequence>MEYQFTSSFPASSFSSSPPPAPVDPDDVAAWYGNIQYLLNISAIGASSCVLLFLLVKLRSDHRRIPGPAALLSKLLAVWHAAIPEIARHCGADAGQFLLLEGGSSAVLLAVSLPALLIILPVNIFAGTRSISDQFSITTVVHIPRGSLLLWLHLLFSVFVVFAAHLGISSLESRLRSTRFRDASGNPSDTLANSVALFTIMLQGIPKSLAADRAPLEEYFHHRYPGKVYRVVAPFDLCSLDDLVARLVKVRTEISWLEARISSRIFSNVSSSSSSIEEEEQEEEGVPKKGFRKRVLELWSRVKEVWTRISSQLGYTEEDRFRKLQELEDRLESELKLYRDGRARGAGIAFVMFKDIYTTNKAVQDFRMEKKKRPIGRFFSVLELQLEQNKWKVERAPPAADIYWNHLGSTKLSLKLRRVAVNTCLVLMLLFCSSPLAVITAVKSAARIINAEAMDNAQLWFAWLESSSWAAALILQFLPNVLLFVSMYIVVPAVLSTLSKFERHLTVSGEQRAALLKMVCFFLVNLILLRALVESSLESAILRMGRCYLDGEDCRRIEQYMSGSFLSRSCLSSLAFLITSTFLGISYDLLAPIPWIKNKLQKFRKNDMLLMVPEQSEDYPLENQEEDTLQRPLMPERDSVNADSNGISRGIDLQGQDLSVYPISRSIHVPKQTFDFAQYYAFNLTIFALTLIYSAFSPLVVPVGAIYFGYRYVVDKYNFLFVYRVRGFPACNDGKLMDSVLCIMRFCVVLFLLSMLLFFSVQGDSMKLQAITTLGLLLLYKLLPSQTDRFQPSLLESMQTVDNIVDGPTDYELGSNIYSELKDSRIDGYSYALYKISRSVRQASFRSSLKPKICSFLSFALLLLQWLYMSRGDSKGLAAFEADDQPWRMLKFGRLSVSLELMCGECQGERMEDVDSIRGPLLNGFDEVDIEEISNCGQFIKEALIENKKLWCLAGPAIFTAIAQYSLGAITQVFAGHLTTLELDAVSTENMVIAGLAFGIMLGMGSALETLCGQAFGAKQLHMLGVYMQRSWIILNVMCLFLLPIYLFATPILRFFGQNKEIAELAGTFSLYMIPQLFAYGFNFPLQKFLQAQSKVMAMAWVSAVALVFHIFLSWLLIVQLNLGLPGAAVSLNISWWIVVLGQYLYIVMGYCPGAWTGFSWGAFKDLSAFARLSVASAIMMCLEFWYYMLLVVLAGRLKNAEVAVAAISICTNLNGWEMMIFLGFNAAISVRISNELGAGRPRAAKFSILVVVLSAALIGVCFLALILATKNVYALPFTNSPIVADAVSKLAVIFAFTLLLNSVQPVLTGVAVGAGWQWLVAYVNVGCYYIVGLPLGYFLGSKLNMGVMASAKAAESRIRKWGGSVDPPVNGFKDGKFSPNHKEVIV</sequence>
<organism evidence="1 2">
    <name type="scientific">Persea americana</name>
    <name type="common">Avocado</name>
    <dbReference type="NCBI Taxonomy" id="3435"/>
    <lineage>
        <taxon>Eukaryota</taxon>
        <taxon>Viridiplantae</taxon>
        <taxon>Streptophyta</taxon>
        <taxon>Embryophyta</taxon>
        <taxon>Tracheophyta</taxon>
        <taxon>Spermatophyta</taxon>
        <taxon>Magnoliopsida</taxon>
        <taxon>Magnoliidae</taxon>
        <taxon>Laurales</taxon>
        <taxon>Lauraceae</taxon>
        <taxon>Persea</taxon>
    </lineage>
</organism>